<dbReference type="Proteomes" id="UP001549037">
    <property type="component" value="Unassembled WGS sequence"/>
</dbReference>
<sequence>MKKFIEFGYGNTWWLRTEFEHADGSEFEMRGIVGKIKPMSLYVRVWLGKSVWICDSREGFKRTKKSRKATKFIFGIASKVE</sequence>
<gene>
    <name evidence="1" type="ORF">ABID28_001175</name>
</gene>
<comment type="caution">
    <text evidence="1">The sequence shown here is derived from an EMBL/GenBank/DDBJ whole genome shotgun (WGS) entry which is preliminary data.</text>
</comment>
<evidence type="ECO:0000313" key="1">
    <source>
        <dbReference type="EMBL" id="MET3634530.1"/>
    </source>
</evidence>
<proteinExistence type="predicted"/>
<protein>
    <recommendedName>
        <fullName evidence="3">DUF3977 family protein</fullName>
    </recommendedName>
</protein>
<dbReference type="RefSeq" id="WP_273414464.1">
    <property type="nucleotide sequence ID" value="NZ_JBEPLN010000017.1"/>
</dbReference>
<accession>A0ABV2JFJ0</accession>
<organism evidence="1 2">
    <name type="scientific">Streptococcus porcorum</name>
    <dbReference type="NCBI Taxonomy" id="701526"/>
    <lineage>
        <taxon>Bacteria</taxon>
        <taxon>Bacillati</taxon>
        <taxon>Bacillota</taxon>
        <taxon>Bacilli</taxon>
        <taxon>Lactobacillales</taxon>
        <taxon>Streptococcaceae</taxon>
        <taxon>Streptococcus</taxon>
    </lineage>
</organism>
<evidence type="ECO:0008006" key="3">
    <source>
        <dbReference type="Google" id="ProtNLM"/>
    </source>
</evidence>
<keyword evidence="2" id="KW-1185">Reference proteome</keyword>
<dbReference type="EMBL" id="JBEPLN010000017">
    <property type="protein sequence ID" value="MET3634530.1"/>
    <property type="molecule type" value="Genomic_DNA"/>
</dbReference>
<reference evidence="1 2" key="1">
    <citation type="submission" date="2024-06" db="EMBL/GenBank/DDBJ databases">
        <title>Genomic Encyclopedia of Type Strains, Phase IV (KMG-IV): sequencing the most valuable type-strain genomes for metagenomic binning, comparative biology and taxonomic classification.</title>
        <authorList>
            <person name="Goeker M."/>
        </authorList>
    </citation>
    <scope>NUCLEOTIDE SEQUENCE [LARGE SCALE GENOMIC DNA]</scope>
    <source>
        <strain evidence="1 2">DSM 28302</strain>
    </source>
</reference>
<dbReference type="InterPro" id="IPR025009">
    <property type="entry name" value="DUF3977"/>
</dbReference>
<evidence type="ECO:0000313" key="2">
    <source>
        <dbReference type="Proteomes" id="UP001549037"/>
    </source>
</evidence>
<dbReference type="Pfam" id="PF13122">
    <property type="entry name" value="DUF3977"/>
    <property type="match status" value="1"/>
</dbReference>
<name>A0ABV2JFJ0_9STRE</name>